<keyword evidence="2" id="KW-1003">Cell membrane</keyword>
<comment type="subcellular location">
    <subcellularLocation>
        <location evidence="1">Cell membrane</location>
        <topology evidence="1">Multi-pass membrane protein</topology>
    </subcellularLocation>
</comment>
<keyword evidence="5 7" id="KW-0472">Membrane</keyword>
<sequence length="355" mass="38425">MTTHAGGNGASNQDAPPADAEEKPDSPLDLAPPTRKFILKNTVREFLDDECTDLAAGLTYYAVLSLFPAILALVSVLGLVGQSKQTTSMLMDILRGLGADQAVSTIQPVVEQLTRSQSAGLTLIIGLAVAFWSASGYINAFSRAMNRVYEVEEGRPIWKLRPVMLGITALVLVLVAITAIGLVISGPLAKTIGGVIGLSDVAVTVWGIAKWPVMLFIVIFIVAVLYHLTPNVKQPKFRWLSIGAVVAILTWVVVSVAFGFYVANFSNYNKTYGSLGGVIVFLLWIWLTNLALLFGAELDAEMERGRQLQAGIPAEESIQLPPRDTTKIDKDAKKEEKALVEARELREEAARSDET</sequence>
<reference evidence="9 10" key="1">
    <citation type="submission" date="2016-10" db="EMBL/GenBank/DDBJ databases">
        <authorList>
            <person name="de Groot N.N."/>
        </authorList>
    </citation>
    <scope>NUCLEOTIDE SEQUENCE [LARGE SCALE GENOMIC DNA]</scope>
    <source>
        <strain evidence="9 10">CPCC 202808</strain>
    </source>
</reference>
<dbReference type="Pfam" id="PF03631">
    <property type="entry name" value="Virul_fac_BrkB"/>
    <property type="match status" value="1"/>
</dbReference>
<organism evidence="9 10">
    <name type="scientific">Actinopolymorpha cephalotaxi</name>
    <dbReference type="NCBI Taxonomy" id="504797"/>
    <lineage>
        <taxon>Bacteria</taxon>
        <taxon>Bacillati</taxon>
        <taxon>Actinomycetota</taxon>
        <taxon>Actinomycetes</taxon>
        <taxon>Propionibacteriales</taxon>
        <taxon>Actinopolymorphaceae</taxon>
        <taxon>Actinopolymorpha</taxon>
    </lineage>
</organism>
<feature type="transmembrane region" description="Helical" evidence="7">
    <location>
        <begin position="275"/>
        <end position="296"/>
    </location>
</feature>
<evidence type="ECO:0000313" key="9">
    <source>
        <dbReference type="EMBL" id="SFH11947.1"/>
    </source>
</evidence>
<feature type="transmembrane region" description="Helical" evidence="7">
    <location>
        <begin position="208"/>
        <end position="228"/>
    </location>
</feature>
<name>A0A1I2XFW6_9ACTN</name>
<dbReference type="STRING" id="504797.SAMN05421678_112155"/>
<accession>A0A1I2XFW6</accession>
<proteinExistence type="predicted"/>
<dbReference type="PANTHER" id="PTHR30213">
    <property type="entry name" value="INNER MEMBRANE PROTEIN YHJD"/>
    <property type="match status" value="1"/>
</dbReference>
<feature type="region of interest" description="Disordered" evidence="6">
    <location>
        <begin position="313"/>
        <end position="333"/>
    </location>
</feature>
<evidence type="ECO:0000313" key="10">
    <source>
        <dbReference type="Proteomes" id="UP000199052"/>
    </source>
</evidence>
<dbReference type="AlphaFoldDB" id="A0A1I2XFW6"/>
<keyword evidence="3 7" id="KW-0812">Transmembrane</keyword>
<evidence type="ECO:0000256" key="6">
    <source>
        <dbReference type="SAM" id="MobiDB-lite"/>
    </source>
</evidence>
<keyword evidence="11" id="KW-1185">Reference proteome</keyword>
<evidence type="ECO:0000256" key="1">
    <source>
        <dbReference type="ARBA" id="ARBA00004651"/>
    </source>
</evidence>
<gene>
    <name evidence="8" type="ORF">FHR37_005071</name>
    <name evidence="9" type="ORF">SAMN05421678_112155</name>
</gene>
<feature type="transmembrane region" description="Helical" evidence="7">
    <location>
        <begin position="119"/>
        <end position="142"/>
    </location>
</feature>
<feature type="region of interest" description="Disordered" evidence="6">
    <location>
        <begin position="1"/>
        <end position="32"/>
    </location>
</feature>
<evidence type="ECO:0000313" key="8">
    <source>
        <dbReference type="EMBL" id="NYH86220.1"/>
    </source>
</evidence>
<dbReference type="Proteomes" id="UP000533017">
    <property type="component" value="Unassembled WGS sequence"/>
</dbReference>
<evidence type="ECO:0000256" key="7">
    <source>
        <dbReference type="SAM" id="Phobius"/>
    </source>
</evidence>
<evidence type="ECO:0000256" key="2">
    <source>
        <dbReference type="ARBA" id="ARBA00022475"/>
    </source>
</evidence>
<evidence type="ECO:0000313" key="11">
    <source>
        <dbReference type="Proteomes" id="UP000533017"/>
    </source>
</evidence>
<dbReference type="GO" id="GO:0005886">
    <property type="term" value="C:plasma membrane"/>
    <property type="evidence" value="ECO:0007669"/>
    <property type="project" value="UniProtKB-SubCell"/>
</dbReference>
<dbReference type="Proteomes" id="UP000199052">
    <property type="component" value="Unassembled WGS sequence"/>
</dbReference>
<evidence type="ECO:0000256" key="3">
    <source>
        <dbReference type="ARBA" id="ARBA00022692"/>
    </source>
</evidence>
<dbReference type="EMBL" id="FOOI01000012">
    <property type="protein sequence ID" value="SFH11947.1"/>
    <property type="molecule type" value="Genomic_DNA"/>
</dbReference>
<feature type="transmembrane region" description="Helical" evidence="7">
    <location>
        <begin position="58"/>
        <end position="81"/>
    </location>
</feature>
<dbReference type="NCBIfam" id="TIGR00765">
    <property type="entry name" value="yihY_not_rbn"/>
    <property type="match status" value="1"/>
</dbReference>
<evidence type="ECO:0000256" key="5">
    <source>
        <dbReference type="ARBA" id="ARBA00023136"/>
    </source>
</evidence>
<dbReference type="InterPro" id="IPR017039">
    <property type="entry name" value="Virul_fac_BrkB"/>
</dbReference>
<dbReference type="PIRSF" id="PIRSF035875">
    <property type="entry name" value="RNase_BN"/>
    <property type="match status" value="1"/>
</dbReference>
<feature type="compositionally biased region" description="Polar residues" evidence="6">
    <location>
        <begin position="1"/>
        <end position="14"/>
    </location>
</feature>
<feature type="transmembrane region" description="Helical" evidence="7">
    <location>
        <begin position="240"/>
        <end position="263"/>
    </location>
</feature>
<dbReference type="RefSeq" id="WP_202818235.1">
    <property type="nucleotide sequence ID" value="NZ_FOOI01000012.1"/>
</dbReference>
<evidence type="ECO:0000256" key="4">
    <source>
        <dbReference type="ARBA" id="ARBA00022989"/>
    </source>
</evidence>
<feature type="compositionally biased region" description="Basic and acidic residues" evidence="6">
    <location>
        <begin position="324"/>
        <end position="333"/>
    </location>
</feature>
<feature type="transmembrane region" description="Helical" evidence="7">
    <location>
        <begin position="163"/>
        <end position="188"/>
    </location>
</feature>
<dbReference type="EMBL" id="JACBZA010000001">
    <property type="protein sequence ID" value="NYH86220.1"/>
    <property type="molecule type" value="Genomic_DNA"/>
</dbReference>
<dbReference type="PANTHER" id="PTHR30213:SF0">
    <property type="entry name" value="UPF0761 MEMBRANE PROTEIN YIHY"/>
    <property type="match status" value="1"/>
</dbReference>
<reference evidence="8 11" key="2">
    <citation type="submission" date="2020-07" db="EMBL/GenBank/DDBJ databases">
        <title>Sequencing the genomes of 1000 actinobacteria strains.</title>
        <authorList>
            <person name="Klenk H.-P."/>
        </authorList>
    </citation>
    <scope>NUCLEOTIDE SEQUENCE [LARGE SCALE GENOMIC DNA]</scope>
    <source>
        <strain evidence="8 11">DSM 45117</strain>
    </source>
</reference>
<keyword evidence="4 7" id="KW-1133">Transmembrane helix</keyword>
<protein>
    <submittedName>
        <fullName evidence="9">Membrane protein</fullName>
    </submittedName>
</protein>